<dbReference type="GO" id="GO:0008270">
    <property type="term" value="F:zinc ion binding"/>
    <property type="evidence" value="ECO:0007669"/>
    <property type="project" value="UniProtKB-KW"/>
</dbReference>
<evidence type="ECO:0000313" key="8">
    <source>
        <dbReference type="WBParaSite" id="ACRNAN_scaffold542.g17828.t1"/>
    </source>
</evidence>
<dbReference type="WBParaSite" id="ACRNAN_scaffold542.g17828.t1">
    <property type="protein sequence ID" value="ACRNAN_scaffold542.g17828.t1"/>
    <property type="gene ID" value="ACRNAN_scaffold542.g17828"/>
</dbReference>
<dbReference type="AlphaFoldDB" id="A0A914E3Q9"/>
<protein>
    <submittedName>
        <fullName evidence="8">BED-type domain-containing protein</fullName>
    </submittedName>
</protein>
<dbReference type="GO" id="GO:0006355">
    <property type="term" value="P:regulation of DNA-templated transcription"/>
    <property type="evidence" value="ECO:0007669"/>
    <property type="project" value="InterPro"/>
</dbReference>
<proteinExistence type="predicted"/>
<dbReference type="SUPFAM" id="SSF57667">
    <property type="entry name" value="beta-beta-alpha zinc fingers"/>
    <property type="match status" value="1"/>
</dbReference>
<dbReference type="Proteomes" id="UP000887540">
    <property type="component" value="Unplaced"/>
</dbReference>
<evidence type="ECO:0000256" key="2">
    <source>
        <dbReference type="ARBA" id="ARBA00022771"/>
    </source>
</evidence>
<dbReference type="Pfam" id="PF02892">
    <property type="entry name" value="zf-BED"/>
    <property type="match status" value="1"/>
</dbReference>
<keyword evidence="2 4" id="KW-0863">Zinc-finger</keyword>
<keyword evidence="1" id="KW-0479">Metal-binding</keyword>
<dbReference type="GO" id="GO:0043565">
    <property type="term" value="F:sequence-specific DNA binding"/>
    <property type="evidence" value="ECO:0007669"/>
    <property type="project" value="InterPro"/>
</dbReference>
<dbReference type="InterPro" id="IPR003656">
    <property type="entry name" value="Znf_BED"/>
</dbReference>
<feature type="domain" description="BED-type" evidence="6">
    <location>
        <begin position="178"/>
        <end position="226"/>
    </location>
</feature>
<feature type="coiled-coil region" evidence="5">
    <location>
        <begin position="34"/>
        <end position="61"/>
    </location>
</feature>
<name>A0A914E3Q9_9BILA</name>
<dbReference type="PROSITE" id="PS50808">
    <property type="entry name" value="ZF_BED"/>
    <property type="match status" value="1"/>
</dbReference>
<evidence type="ECO:0000256" key="4">
    <source>
        <dbReference type="PROSITE-ProRule" id="PRU00027"/>
    </source>
</evidence>
<evidence type="ECO:0000313" key="7">
    <source>
        <dbReference type="Proteomes" id="UP000887540"/>
    </source>
</evidence>
<sequence>MCKPDRTFIECQINTIRDELITATDKLRKAELILESLRLCNINLFEENERLQKEIYELRNMRQAEASPSTIIAQIESLSNEMTNNVPEIKIEEEEEFEYLQQDPSICLYNQFDETNNQSNISISGEAYQGQHDSYHLEDFIMQPSTSAGPSFGTLSSKKKLLTKKLNQTTNAQKIGPPFRSHVWKYFDRLSEKIKCKLCLKILNRVHTTDGKRHLKSTHIEEYKEVEEADKIYKRRWQ</sequence>
<dbReference type="SMART" id="SM00340">
    <property type="entry name" value="HALZ"/>
    <property type="match status" value="1"/>
</dbReference>
<keyword evidence="7" id="KW-1185">Reference proteome</keyword>
<keyword evidence="5" id="KW-0175">Coiled coil</keyword>
<evidence type="ECO:0000256" key="5">
    <source>
        <dbReference type="SAM" id="Coils"/>
    </source>
</evidence>
<evidence type="ECO:0000259" key="6">
    <source>
        <dbReference type="PROSITE" id="PS50808"/>
    </source>
</evidence>
<dbReference type="InterPro" id="IPR003106">
    <property type="entry name" value="Leu_zip_homeo"/>
</dbReference>
<accession>A0A914E3Q9</accession>
<reference evidence="8" key="1">
    <citation type="submission" date="2022-11" db="UniProtKB">
        <authorList>
            <consortium name="WormBaseParasite"/>
        </authorList>
    </citation>
    <scope>IDENTIFICATION</scope>
</reference>
<dbReference type="InterPro" id="IPR036236">
    <property type="entry name" value="Znf_C2H2_sf"/>
</dbReference>
<organism evidence="7 8">
    <name type="scientific">Acrobeloides nanus</name>
    <dbReference type="NCBI Taxonomy" id="290746"/>
    <lineage>
        <taxon>Eukaryota</taxon>
        <taxon>Metazoa</taxon>
        <taxon>Ecdysozoa</taxon>
        <taxon>Nematoda</taxon>
        <taxon>Chromadorea</taxon>
        <taxon>Rhabditida</taxon>
        <taxon>Tylenchina</taxon>
        <taxon>Cephalobomorpha</taxon>
        <taxon>Cephaloboidea</taxon>
        <taxon>Cephalobidae</taxon>
        <taxon>Acrobeloides</taxon>
    </lineage>
</organism>
<evidence type="ECO:0000256" key="1">
    <source>
        <dbReference type="ARBA" id="ARBA00022723"/>
    </source>
</evidence>
<keyword evidence="3" id="KW-0862">Zinc</keyword>
<evidence type="ECO:0000256" key="3">
    <source>
        <dbReference type="ARBA" id="ARBA00022833"/>
    </source>
</evidence>